<dbReference type="HOGENOM" id="CLU_2901491_0_0_9"/>
<evidence type="ECO:0000313" key="2">
    <source>
        <dbReference type="Proteomes" id="UP000006919"/>
    </source>
</evidence>
<dbReference type="KEGG" id="ral:Rumal_3220"/>
<dbReference type="STRING" id="697329.Rumal_3220"/>
<protein>
    <submittedName>
        <fullName evidence="1">Uncharacterized protein</fullName>
    </submittedName>
</protein>
<gene>
    <name evidence="1" type="ordered locus">Rumal_3220</name>
</gene>
<dbReference type="AlphaFoldDB" id="E6UG09"/>
<reference evidence="1 2" key="1">
    <citation type="journal article" date="2011" name="J. Bacteriol.">
        <title>Complete genome of the cellulolytic ruminal bacterium Ruminococcus albus 7.</title>
        <authorList>
            <person name="Suen G."/>
            <person name="Stevenson D.M."/>
            <person name="Bruce D.C."/>
            <person name="Chertkov O."/>
            <person name="Copeland A."/>
            <person name="Cheng J.F."/>
            <person name="Detter C."/>
            <person name="Detter J.C."/>
            <person name="Goodwin L.A."/>
            <person name="Han C.S."/>
            <person name="Hauser L.J."/>
            <person name="Ivanova N.N."/>
            <person name="Kyrpides N.C."/>
            <person name="Land M.L."/>
            <person name="Lapidus A."/>
            <person name="Lucas S."/>
            <person name="Ovchinnikova G."/>
            <person name="Pitluck S."/>
            <person name="Tapia R."/>
            <person name="Woyke T."/>
            <person name="Boyum J."/>
            <person name="Mead D."/>
            <person name="Weimer P.J."/>
        </authorList>
    </citation>
    <scope>NUCLEOTIDE SEQUENCE [LARGE SCALE GENOMIC DNA]</scope>
    <source>
        <strain evidence="2">ATCC 27210 / DSM 20455 / JCM 14654 / NCDO 2250 / 7</strain>
    </source>
</reference>
<organism evidence="1 2">
    <name type="scientific">Ruminococcus albus (strain ATCC 27210 / DSM 20455 / JCM 14654 / NCDO 2250 / 7)</name>
    <dbReference type="NCBI Taxonomy" id="697329"/>
    <lineage>
        <taxon>Bacteria</taxon>
        <taxon>Bacillati</taxon>
        <taxon>Bacillota</taxon>
        <taxon>Clostridia</taxon>
        <taxon>Eubacteriales</taxon>
        <taxon>Oscillospiraceae</taxon>
        <taxon>Ruminococcus</taxon>
    </lineage>
</organism>
<evidence type="ECO:0000313" key="1">
    <source>
        <dbReference type="EMBL" id="ADU23683.1"/>
    </source>
</evidence>
<dbReference type="Proteomes" id="UP000006919">
    <property type="component" value="Chromosome"/>
</dbReference>
<name>E6UG09_RUMA7</name>
<dbReference type="EMBL" id="CP002403">
    <property type="protein sequence ID" value="ADU23683.1"/>
    <property type="molecule type" value="Genomic_DNA"/>
</dbReference>
<proteinExistence type="predicted"/>
<sequence>MKNLYDKSKYINKKTLDPKAEIILKTKDKLDEYRKKTIKTDTSSDFKDKLYRICCTIISKYK</sequence>
<accession>E6UG09</accession>